<dbReference type="InterPro" id="IPR011009">
    <property type="entry name" value="Kinase-like_dom_sf"/>
</dbReference>
<dbReference type="InterPro" id="IPR051175">
    <property type="entry name" value="CLK_kinases"/>
</dbReference>
<dbReference type="PANTHER" id="PTHR45646">
    <property type="entry name" value="SERINE/THREONINE-PROTEIN KINASE DOA-RELATED"/>
    <property type="match status" value="1"/>
</dbReference>
<dbReference type="PROSITE" id="PS50011">
    <property type="entry name" value="PROTEIN_KINASE_DOM"/>
    <property type="match status" value="1"/>
</dbReference>
<dbReference type="GO" id="GO:0004674">
    <property type="term" value="F:protein serine/threonine kinase activity"/>
    <property type="evidence" value="ECO:0007669"/>
    <property type="project" value="UniProtKB-KW"/>
</dbReference>
<evidence type="ECO:0000313" key="8">
    <source>
        <dbReference type="Proteomes" id="UP000317257"/>
    </source>
</evidence>
<feature type="domain" description="Protein kinase" evidence="6">
    <location>
        <begin position="115"/>
        <end position="421"/>
    </location>
</feature>
<dbReference type="Proteomes" id="UP000317257">
    <property type="component" value="Unassembled WGS sequence"/>
</dbReference>
<proteinExistence type="predicted"/>
<evidence type="ECO:0000256" key="4">
    <source>
        <dbReference type="ARBA" id="ARBA00022777"/>
    </source>
</evidence>
<keyword evidence="2" id="KW-0808">Transferase</keyword>
<comment type="caution">
    <text evidence="7">The sequence shown here is derived from an EMBL/GenBank/DDBJ whole genome shotgun (WGS) entry which is preliminary data.</text>
</comment>
<reference evidence="8" key="1">
    <citation type="submission" date="2018-12" db="EMBL/GenBank/DDBJ databases">
        <title>The complete genome of Metarhizium rileyi, a key fungal pathogen of Lepidoptera.</title>
        <authorList>
            <person name="Binneck E."/>
            <person name="Lastra C.C.L."/>
            <person name="Sosa-Gomez D.R."/>
        </authorList>
    </citation>
    <scope>NUCLEOTIDE SEQUENCE [LARGE SCALE GENOMIC DNA]</scope>
    <source>
        <strain evidence="8">Cep018-CH2</strain>
    </source>
</reference>
<evidence type="ECO:0000256" key="3">
    <source>
        <dbReference type="ARBA" id="ARBA00022741"/>
    </source>
</evidence>
<keyword evidence="3" id="KW-0547">Nucleotide-binding</keyword>
<organism evidence="7 8">
    <name type="scientific">Metarhizium rileyi (strain RCEF 4871)</name>
    <name type="common">Nomuraea rileyi</name>
    <dbReference type="NCBI Taxonomy" id="1649241"/>
    <lineage>
        <taxon>Eukaryota</taxon>
        <taxon>Fungi</taxon>
        <taxon>Dikarya</taxon>
        <taxon>Ascomycota</taxon>
        <taxon>Pezizomycotina</taxon>
        <taxon>Sordariomycetes</taxon>
        <taxon>Hypocreomycetidae</taxon>
        <taxon>Hypocreales</taxon>
        <taxon>Clavicipitaceae</taxon>
        <taxon>Metarhizium</taxon>
    </lineage>
</organism>
<dbReference type="EMBL" id="SBHS01000011">
    <property type="protein sequence ID" value="TWU74447.1"/>
    <property type="molecule type" value="Genomic_DNA"/>
</dbReference>
<evidence type="ECO:0000313" key="7">
    <source>
        <dbReference type="EMBL" id="TWU74447.1"/>
    </source>
</evidence>
<dbReference type="GO" id="GO:0043484">
    <property type="term" value="P:regulation of RNA splicing"/>
    <property type="evidence" value="ECO:0007669"/>
    <property type="project" value="TreeGrafter"/>
</dbReference>
<dbReference type="Gene3D" id="1.10.510.10">
    <property type="entry name" value="Transferase(Phosphotransferase) domain 1"/>
    <property type="match status" value="1"/>
</dbReference>
<keyword evidence="5" id="KW-0067">ATP-binding</keyword>
<accession>A0A5C6GBJ5</accession>
<dbReference type="AlphaFoldDB" id="A0A5C6GBJ5"/>
<dbReference type="InterPro" id="IPR000719">
    <property type="entry name" value="Prot_kinase_dom"/>
</dbReference>
<dbReference type="PANTHER" id="PTHR45646:SF11">
    <property type="entry name" value="SERINE_THREONINE-PROTEIN KINASE DOA"/>
    <property type="match status" value="1"/>
</dbReference>
<evidence type="ECO:0000256" key="1">
    <source>
        <dbReference type="ARBA" id="ARBA00022527"/>
    </source>
</evidence>
<evidence type="ECO:0000259" key="6">
    <source>
        <dbReference type="PROSITE" id="PS50011"/>
    </source>
</evidence>
<dbReference type="SMART" id="SM00220">
    <property type="entry name" value="S_TKc"/>
    <property type="match status" value="1"/>
</dbReference>
<dbReference type="Gene3D" id="3.30.200.20">
    <property type="entry name" value="Phosphorylase Kinase, domain 1"/>
    <property type="match status" value="1"/>
</dbReference>
<evidence type="ECO:0000256" key="5">
    <source>
        <dbReference type="ARBA" id="ARBA00022840"/>
    </source>
</evidence>
<evidence type="ECO:0000256" key="2">
    <source>
        <dbReference type="ARBA" id="ARBA00022679"/>
    </source>
</evidence>
<gene>
    <name evidence="7" type="ORF">ED733_004520</name>
</gene>
<sequence length="421" mass="47672">MATALSPVATITNAPTLDELRSSNLFKSFRSKVLLDCLLLATLFLSAAILPLHKSMFPEIPHHGSTAQPRNPGGYSWEDKYRRVGLVLPHEPLERYVPGGFHPVALDDTFHNGRYTIRYKLGYGGYSTVWLARDNHREQWVTLKIKQARVSTSSLDEDPDIIAFMAIQQKHGSSNAPDARYFPQLLQSFQHHGPNGTHTCLVTELLGPTVSLMIKAYNDVDVQETFRPDTILRASRQLLEAIHAMHESGIVHGDISPGNTAFTCQSLLENEEENHILEALGGDPFIAEYTGASLLPDNLPKHLVETACWKGWYDCPEEDIRIIDWGEAFPISETRSHIAQPPDLQSPETFFVGSFDYRHDLWRAGCVIYYLFYQKGPFGFPSNKEKEIQKQVQVIGPLPPRWQLQWLQMVKETPEFTPLPR</sequence>
<protein>
    <recommendedName>
        <fullName evidence="6">Protein kinase domain-containing protein</fullName>
    </recommendedName>
</protein>
<dbReference type="SUPFAM" id="SSF56112">
    <property type="entry name" value="Protein kinase-like (PK-like)"/>
    <property type="match status" value="1"/>
</dbReference>
<name>A0A5C6GBJ5_METRR</name>
<dbReference type="GO" id="GO:0005524">
    <property type="term" value="F:ATP binding"/>
    <property type="evidence" value="ECO:0007669"/>
    <property type="project" value="UniProtKB-KW"/>
</dbReference>
<keyword evidence="1" id="KW-0723">Serine/threonine-protein kinase</keyword>
<dbReference type="GO" id="GO:0005634">
    <property type="term" value="C:nucleus"/>
    <property type="evidence" value="ECO:0007669"/>
    <property type="project" value="TreeGrafter"/>
</dbReference>
<keyword evidence="4" id="KW-0418">Kinase</keyword>